<evidence type="ECO:0000256" key="1">
    <source>
        <dbReference type="ARBA" id="ARBA00008595"/>
    </source>
</evidence>
<dbReference type="SUPFAM" id="SSF63829">
    <property type="entry name" value="Calcium-dependent phosphotriesterase"/>
    <property type="match status" value="1"/>
</dbReference>
<comment type="similarity">
    <text evidence="1">Belongs to the paraoxonase family.</text>
</comment>
<reference evidence="7" key="1">
    <citation type="submission" date="2022-11" db="UniProtKB">
        <authorList>
            <consortium name="WormBaseParasite"/>
        </authorList>
    </citation>
    <scope>IDENTIFICATION</scope>
</reference>
<dbReference type="InterPro" id="IPR002640">
    <property type="entry name" value="Arylesterase"/>
</dbReference>
<keyword evidence="6" id="KW-1185">Reference proteome</keyword>
<proteinExistence type="inferred from homology"/>
<feature type="binding site" evidence="5">
    <location>
        <position position="2"/>
    </location>
    <ligand>
        <name>Ca(2+)</name>
        <dbReference type="ChEBI" id="CHEBI:29108"/>
        <label>1</label>
        <note>catalytic</note>
    </ligand>
</feature>
<dbReference type="InterPro" id="IPR011042">
    <property type="entry name" value="6-blade_b-propeller_TolB-like"/>
</dbReference>
<protein>
    <submittedName>
        <fullName evidence="7">Arylesterase</fullName>
    </submittedName>
</protein>
<dbReference type="AlphaFoldDB" id="A0A915JR34"/>
<feature type="binding site" evidence="5">
    <location>
        <position position="104"/>
    </location>
    <ligand>
        <name>Ca(2+)</name>
        <dbReference type="ChEBI" id="CHEBI:29108"/>
        <label>1</label>
        <note>catalytic</note>
    </ligand>
</feature>
<comment type="cofactor">
    <cofactor evidence="5">
        <name>Ca(2+)</name>
        <dbReference type="ChEBI" id="CHEBI:29108"/>
    </cofactor>
    <text evidence="5">Binds 2 calcium ions per subunit.</text>
</comment>
<keyword evidence="5" id="KW-0479">Metal-binding</keyword>
<keyword evidence="2" id="KW-0378">Hydrolase</keyword>
<feature type="binding site" evidence="5">
    <location>
        <position position="105"/>
    </location>
    <ligand>
        <name>Ca(2+)</name>
        <dbReference type="ChEBI" id="CHEBI:29108"/>
        <label>1</label>
        <note>catalytic</note>
    </ligand>
</feature>
<accession>A0A915JR34</accession>
<evidence type="ECO:0000256" key="4">
    <source>
        <dbReference type="ARBA" id="ARBA00023180"/>
    </source>
</evidence>
<dbReference type="WBParaSite" id="nRc.2.0.1.t28577-RA">
    <property type="protein sequence ID" value="nRc.2.0.1.t28577-RA"/>
    <property type="gene ID" value="nRc.2.0.1.g28577"/>
</dbReference>
<evidence type="ECO:0000256" key="5">
    <source>
        <dbReference type="PIRSR" id="PIRSR602640-2"/>
    </source>
</evidence>
<dbReference type="Pfam" id="PF01731">
    <property type="entry name" value="Arylesterase"/>
    <property type="match status" value="1"/>
</dbReference>
<evidence type="ECO:0000313" key="7">
    <source>
        <dbReference type="WBParaSite" id="nRc.2.0.1.t28577-RA"/>
    </source>
</evidence>
<feature type="binding site" evidence="5">
    <location>
        <position position="3"/>
    </location>
    <ligand>
        <name>Ca(2+)</name>
        <dbReference type="ChEBI" id="CHEBI:29108"/>
        <label>1</label>
        <note>catalytic</note>
    </ligand>
</feature>
<dbReference type="PANTHER" id="PTHR11799:SF12">
    <property type="entry name" value="PARAOXONASE-RELATED"/>
    <property type="match status" value="1"/>
</dbReference>
<dbReference type="Gene3D" id="2.120.10.30">
    <property type="entry name" value="TolB, C-terminal domain"/>
    <property type="match status" value="1"/>
</dbReference>
<keyword evidence="4" id="KW-0325">Glycoprotein</keyword>
<dbReference type="InterPro" id="IPR051288">
    <property type="entry name" value="Serum_paraoxonase/arylesterase"/>
</dbReference>
<feature type="binding site" evidence="5">
    <location>
        <position position="59"/>
    </location>
    <ligand>
        <name>Ca(2+)</name>
        <dbReference type="ChEBI" id="CHEBI:29108"/>
        <label>1</label>
        <note>catalytic</note>
    </ligand>
</feature>
<sequence>PNNLAILDKEEFFVSNDAYFKNSFLKNLEFLLPIFKFGSIVYYNKGKARNADSFLFMPNGLSVDKQKRHLFVGSIITKQLWIYNIDNDRNIVRTKSIDVGAMIDNVFFDDNKNTVWLGCHPVSHLLAAHLGHPKTVSAPSLILAVEFTDKQMNNYTIKDYYADDGKELWASTVAVPYQNQLLIGTITDRLMLCDMPGYQNTPHLA</sequence>
<organism evidence="6 7">
    <name type="scientific">Romanomermis culicivorax</name>
    <name type="common">Nematode worm</name>
    <dbReference type="NCBI Taxonomy" id="13658"/>
    <lineage>
        <taxon>Eukaryota</taxon>
        <taxon>Metazoa</taxon>
        <taxon>Ecdysozoa</taxon>
        <taxon>Nematoda</taxon>
        <taxon>Enoplea</taxon>
        <taxon>Dorylaimia</taxon>
        <taxon>Mermithida</taxon>
        <taxon>Mermithoidea</taxon>
        <taxon>Mermithidae</taxon>
        <taxon>Romanomermis</taxon>
    </lineage>
</organism>
<evidence type="ECO:0000256" key="2">
    <source>
        <dbReference type="ARBA" id="ARBA00022801"/>
    </source>
</evidence>
<dbReference type="GO" id="GO:0004064">
    <property type="term" value="F:arylesterase activity"/>
    <property type="evidence" value="ECO:0007669"/>
    <property type="project" value="InterPro"/>
</dbReference>
<dbReference type="GO" id="GO:0046872">
    <property type="term" value="F:metal ion binding"/>
    <property type="evidence" value="ECO:0007669"/>
    <property type="project" value="UniProtKB-KW"/>
</dbReference>
<keyword evidence="5" id="KW-0106">Calcium</keyword>
<dbReference type="PANTHER" id="PTHR11799">
    <property type="entry name" value="PARAOXONASE"/>
    <property type="match status" value="1"/>
</dbReference>
<dbReference type="OMA" id="KELWAST"/>
<evidence type="ECO:0000256" key="3">
    <source>
        <dbReference type="ARBA" id="ARBA00023157"/>
    </source>
</evidence>
<evidence type="ECO:0000313" key="6">
    <source>
        <dbReference type="Proteomes" id="UP000887565"/>
    </source>
</evidence>
<dbReference type="Proteomes" id="UP000887565">
    <property type="component" value="Unplaced"/>
</dbReference>
<keyword evidence="3" id="KW-1015">Disulfide bond</keyword>
<name>A0A915JR34_ROMCU</name>